<feature type="transmembrane region" description="Helical" evidence="1">
    <location>
        <begin position="21"/>
        <end position="47"/>
    </location>
</feature>
<dbReference type="EMBL" id="MN740806">
    <property type="protein sequence ID" value="QHS82832.1"/>
    <property type="molecule type" value="Genomic_DNA"/>
</dbReference>
<keyword evidence="1" id="KW-0472">Membrane</keyword>
<evidence type="ECO:0000256" key="1">
    <source>
        <dbReference type="SAM" id="Phobius"/>
    </source>
</evidence>
<keyword evidence="1" id="KW-1133">Transmembrane helix</keyword>
<feature type="transmembrane region" description="Helical" evidence="1">
    <location>
        <begin position="53"/>
        <end position="70"/>
    </location>
</feature>
<keyword evidence="1" id="KW-0812">Transmembrane</keyword>
<feature type="transmembrane region" description="Helical" evidence="1">
    <location>
        <begin position="82"/>
        <end position="103"/>
    </location>
</feature>
<dbReference type="AlphaFoldDB" id="A0A6C0ASU2"/>
<reference evidence="2" key="1">
    <citation type="journal article" date="2020" name="Nature">
        <title>Giant virus diversity and host interactions through global metagenomics.</title>
        <authorList>
            <person name="Schulz F."/>
            <person name="Roux S."/>
            <person name="Paez-Espino D."/>
            <person name="Jungbluth S."/>
            <person name="Walsh D.A."/>
            <person name="Denef V.J."/>
            <person name="McMahon K.D."/>
            <person name="Konstantinidis K.T."/>
            <person name="Eloe-Fadrosh E.A."/>
            <person name="Kyrpides N.C."/>
            <person name="Woyke T."/>
        </authorList>
    </citation>
    <scope>NUCLEOTIDE SEQUENCE</scope>
    <source>
        <strain evidence="2">GVMAG-S-1101171-111</strain>
    </source>
</reference>
<sequence>MILLKQIQDKIDDILDYFGRYYFHMIWLMHIIYALVFIGIIAINSLFLKTFNILIQSFVCAFLLFRFHPFRSHKLREYDSKIIFGSAGFLLFNMIFVEFFSVYRFSKEDKQVKQNNKEEAITNDPSKTVTSSDKENSVIHGLFPLQFQ</sequence>
<name>A0A6C0ASU2_9ZZZZ</name>
<proteinExistence type="predicted"/>
<protein>
    <submittedName>
        <fullName evidence="2">Uncharacterized protein</fullName>
    </submittedName>
</protein>
<accession>A0A6C0ASU2</accession>
<organism evidence="2">
    <name type="scientific">viral metagenome</name>
    <dbReference type="NCBI Taxonomy" id="1070528"/>
    <lineage>
        <taxon>unclassified sequences</taxon>
        <taxon>metagenomes</taxon>
        <taxon>organismal metagenomes</taxon>
    </lineage>
</organism>
<evidence type="ECO:0000313" key="2">
    <source>
        <dbReference type="EMBL" id="QHS82832.1"/>
    </source>
</evidence>